<evidence type="ECO:0000313" key="4">
    <source>
        <dbReference type="Proteomes" id="UP000186883"/>
    </source>
</evidence>
<name>A0A154MRF4_9PSEU</name>
<gene>
    <name evidence="2" type="ORF">ATP06_0207420</name>
    <name evidence="1" type="ORF">AVL48_24865</name>
</gene>
<keyword evidence="4" id="KW-1185">Reference proteome</keyword>
<protein>
    <submittedName>
        <fullName evidence="1 2">Tautomerase</fullName>
    </submittedName>
</protein>
<proteinExistence type="predicted"/>
<dbReference type="InterPro" id="IPR037479">
    <property type="entry name" value="Tauto_MSAD"/>
</dbReference>
<reference evidence="2 4" key="2">
    <citation type="submission" date="2016-11" db="EMBL/GenBank/DDBJ databases">
        <title>Genome sequencing of Amycolatopsis regifaucium.</title>
        <authorList>
            <person name="Mayilraj S."/>
            <person name="Kaur N."/>
        </authorList>
    </citation>
    <scope>NUCLEOTIDE SEQUENCE [LARGE SCALE GENOMIC DNA]</scope>
    <source>
        <strain evidence="2 4">GY080</strain>
    </source>
</reference>
<sequence>MPFVRIDAIGTDKLEALGNAVHDAMVETLGIPADDRFQVLNGRSTLKYDDYLGIHRDEGVVFVAITMRPGRTDEQKKALYRRIAELAEEYSGTEPRNVLVTINETDLVNWSFGNGEAQYA</sequence>
<dbReference type="SUPFAM" id="SSF55331">
    <property type="entry name" value="Tautomerase/MIF"/>
    <property type="match status" value="1"/>
</dbReference>
<evidence type="ECO:0000313" key="1">
    <source>
        <dbReference type="EMBL" id="KZB86874.1"/>
    </source>
</evidence>
<dbReference type="Proteomes" id="UP000186883">
    <property type="component" value="Unassembled WGS sequence"/>
</dbReference>
<dbReference type="RefSeq" id="WP_061981233.1">
    <property type="nucleotide sequence ID" value="NZ_FOPQ01000005.1"/>
</dbReference>
<dbReference type="PANTHER" id="PTHR38460:SF1">
    <property type="entry name" value="TAUTOMERASE YOLI-RELATED"/>
    <property type="match status" value="1"/>
</dbReference>
<organism evidence="1 3">
    <name type="scientific">Amycolatopsis regifaucium</name>
    <dbReference type="NCBI Taxonomy" id="546365"/>
    <lineage>
        <taxon>Bacteria</taxon>
        <taxon>Bacillati</taxon>
        <taxon>Actinomycetota</taxon>
        <taxon>Actinomycetes</taxon>
        <taxon>Pseudonocardiales</taxon>
        <taxon>Pseudonocardiaceae</taxon>
        <taxon>Amycolatopsis</taxon>
    </lineage>
</organism>
<dbReference type="EMBL" id="LOBU02000007">
    <property type="protein sequence ID" value="OKA09305.1"/>
    <property type="molecule type" value="Genomic_DNA"/>
</dbReference>
<accession>A0A154MRF4</accession>
<comment type="caution">
    <text evidence="1">The sequence shown here is derived from an EMBL/GenBank/DDBJ whole genome shotgun (WGS) entry which is preliminary data.</text>
</comment>
<evidence type="ECO:0000313" key="2">
    <source>
        <dbReference type="EMBL" id="OKA09305.1"/>
    </source>
</evidence>
<dbReference type="EMBL" id="LQCI01000004">
    <property type="protein sequence ID" value="KZB86874.1"/>
    <property type="molecule type" value="Genomic_DNA"/>
</dbReference>
<dbReference type="AlphaFoldDB" id="A0A154MRF4"/>
<dbReference type="Proteomes" id="UP000076321">
    <property type="component" value="Unassembled WGS sequence"/>
</dbReference>
<reference evidence="1 3" key="1">
    <citation type="submission" date="2015-12" db="EMBL/GenBank/DDBJ databases">
        <title>Amycolatopsis regifaucium genome sequencing and assembly.</title>
        <authorList>
            <person name="Mayilraj S."/>
        </authorList>
    </citation>
    <scope>NUCLEOTIDE SEQUENCE [LARGE SCALE GENOMIC DNA]</scope>
    <source>
        <strain evidence="1 3">GY080</strain>
    </source>
</reference>
<dbReference type="Gene3D" id="3.30.429.10">
    <property type="entry name" value="Macrophage Migration Inhibitory Factor"/>
    <property type="match status" value="1"/>
</dbReference>
<dbReference type="OrthoDB" id="9804765at2"/>
<evidence type="ECO:0000313" key="3">
    <source>
        <dbReference type="Proteomes" id="UP000076321"/>
    </source>
</evidence>
<dbReference type="InterPro" id="IPR014347">
    <property type="entry name" value="Tautomerase/MIF_sf"/>
</dbReference>
<dbReference type="Pfam" id="PF14552">
    <property type="entry name" value="Tautomerase_2"/>
    <property type="match status" value="1"/>
</dbReference>
<dbReference type="PANTHER" id="PTHR38460">
    <property type="entry name" value="TAUTOMERASE YOLI-RELATED"/>
    <property type="match status" value="1"/>
</dbReference>